<protein>
    <submittedName>
        <fullName evidence="1">Uncharacterized protein</fullName>
    </submittedName>
</protein>
<reference evidence="1 2" key="1">
    <citation type="journal article" date="2018" name="Nat. Genet.">
        <title>The Rosa genome provides new insights in the design of modern roses.</title>
        <authorList>
            <person name="Bendahmane M."/>
        </authorList>
    </citation>
    <scope>NUCLEOTIDE SEQUENCE [LARGE SCALE GENOMIC DNA]</scope>
    <source>
        <strain evidence="2">cv. Old Blush</strain>
    </source>
</reference>
<dbReference type="EMBL" id="PDCK01000039">
    <property type="protein sequence ID" value="PRQ56369.1"/>
    <property type="molecule type" value="Genomic_DNA"/>
</dbReference>
<sequence>MHLAFLPQLCIPTHGSDASLAAYHTKSQMVSFLQLYWVLYCKYNLQSLRLHPIKI</sequence>
<dbReference type="AlphaFoldDB" id="A0A2P6SCH7"/>
<name>A0A2P6SCH7_ROSCH</name>
<evidence type="ECO:0000313" key="2">
    <source>
        <dbReference type="Proteomes" id="UP000238479"/>
    </source>
</evidence>
<dbReference type="Gramene" id="PRQ56369">
    <property type="protein sequence ID" value="PRQ56369"/>
    <property type="gene ID" value="RchiOBHm_Chr1g0335011"/>
</dbReference>
<comment type="caution">
    <text evidence="1">The sequence shown here is derived from an EMBL/GenBank/DDBJ whole genome shotgun (WGS) entry which is preliminary data.</text>
</comment>
<gene>
    <name evidence="1" type="ORF">RchiOBHm_Chr1g0335011</name>
</gene>
<proteinExistence type="predicted"/>
<keyword evidence="2" id="KW-1185">Reference proteome</keyword>
<evidence type="ECO:0000313" key="1">
    <source>
        <dbReference type="EMBL" id="PRQ56369.1"/>
    </source>
</evidence>
<organism evidence="1 2">
    <name type="scientific">Rosa chinensis</name>
    <name type="common">China rose</name>
    <dbReference type="NCBI Taxonomy" id="74649"/>
    <lineage>
        <taxon>Eukaryota</taxon>
        <taxon>Viridiplantae</taxon>
        <taxon>Streptophyta</taxon>
        <taxon>Embryophyta</taxon>
        <taxon>Tracheophyta</taxon>
        <taxon>Spermatophyta</taxon>
        <taxon>Magnoliopsida</taxon>
        <taxon>eudicotyledons</taxon>
        <taxon>Gunneridae</taxon>
        <taxon>Pentapetalae</taxon>
        <taxon>rosids</taxon>
        <taxon>fabids</taxon>
        <taxon>Rosales</taxon>
        <taxon>Rosaceae</taxon>
        <taxon>Rosoideae</taxon>
        <taxon>Rosoideae incertae sedis</taxon>
        <taxon>Rosa</taxon>
    </lineage>
</organism>
<accession>A0A2P6SCH7</accession>
<dbReference type="Proteomes" id="UP000238479">
    <property type="component" value="Chromosome 1"/>
</dbReference>